<dbReference type="GO" id="GO:0006355">
    <property type="term" value="P:regulation of DNA-templated transcription"/>
    <property type="evidence" value="ECO:0007669"/>
    <property type="project" value="InterPro"/>
</dbReference>
<name>A0A518BXW1_9BACT</name>
<accession>A0A518BXW1</accession>
<organism evidence="6 7">
    <name type="scientific">Mucisphaera calidilacus</name>
    <dbReference type="NCBI Taxonomy" id="2527982"/>
    <lineage>
        <taxon>Bacteria</taxon>
        <taxon>Pseudomonadati</taxon>
        <taxon>Planctomycetota</taxon>
        <taxon>Phycisphaerae</taxon>
        <taxon>Phycisphaerales</taxon>
        <taxon>Phycisphaeraceae</taxon>
        <taxon>Mucisphaera</taxon>
    </lineage>
</organism>
<feature type="region of interest" description="Disordered" evidence="4">
    <location>
        <begin position="1"/>
        <end position="26"/>
    </location>
</feature>
<dbReference type="OrthoDB" id="280199at2"/>
<dbReference type="SUPFAM" id="SSF46894">
    <property type="entry name" value="C-terminal effector domain of the bipartite response regulators"/>
    <property type="match status" value="1"/>
</dbReference>
<keyword evidence="2" id="KW-0238">DNA-binding</keyword>
<dbReference type="CDD" id="cd06170">
    <property type="entry name" value="LuxR_C_like"/>
    <property type="match status" value="1"/>
</dbReference>
<evidence type="ECO:0000256" key="3">
    <source>
        <dbReference type="ARBA" id="ARBA00023163"/>
    </source>
</evidence>
<evidence type="ECO:0000256" key="1">
    <source>
        <dbReference type="ARBA" id="ARBA00023015"/>
    </source>
</evidence>
<dbReference type="PRINTS" id="PR00038">
    <property type="entry name" value="HTHLUXR"/>
</dbReference>
<keyword evidence="3" id="KW-0804">Transcription</keyword>
<evidence type="ECO:0000256" key="2">
    <source>
        <dbReference type="ARBA" id="ARBA00023125"/>
    </source>
</evidence>
<dbReference type="InterPro" id="IPR016032">
    <property type="entry name" value="Sig_transdc_resp-reg_C-effctor"/>
</dbReference>
<evidence type="ECO:0000313" key="7">
    <source>
        <dbReference type="Proteomes" id="UP000320386"/>
    </source>
</evidence>
<dbReference type="InterPro" id="IPR036388">
    <property type="entry name" value="WH-like_DNA-bd_sf"/>
</dbReference>
<dbReference type="RefSeq" id="WP_145446010.1">
    <property type="nucleotide sequence ID" value="NZ_CP036280.1"/>
</dbReference>
<feature type="domain" description="HTH luxR-type" evidence="5">
    <location>
        <begin position="215"/>
        <end position="280"/>
    </location>
</feature>
<evidence type="ECO:0000259" key="5">
    <source>
        <dbReference type="PROSITE" id="PS50043"/>
    </source>
</evidence>
<keyword evidence="7" id="KW-1185">Reference proteome</keyword>
<gene>
    <name evidence="6" type="ORF">Pan265_16640</name>
</gene>
<sequence>MSDRSQEVSDEHLDNPRLASEQDAKPSVLTEQDLRNVIKLLLNVMQTEGSTSIKKRALMQGLAELVDADSWIWTISRDVHEGGTPVSVWMIHGGLSESQISALLQYTQDTTVERPEDDVVFKLQKSGEHFTRRRQQMMPDEAFKNASGMKRYGKQINIDQYVFSIYPLDEPDMISAVGMHRRNGRPPFSEREARLIHIVCSEIRWLHYSDIPANKARESLDLTPRQRTVFMMILQGTSPRDIAGQLEISIHTVNDHIKAIYRHFHVASRNELIARFMQCDGGDTTPPRTETKKDPDG</sequence>
<dbReference type="GO" id="GO:0003677">
    <property type="term" value="F:DNA binding"/>
    <property type="evidence" value="ECO:0007669"/>
    <property type="project" value="UniProtKB-KW"/>
</dbReference>
<dbReference type="EMBL" id="CP036280">
    <property type="protein sequence ID" value="QDU71811.1"/>
    <property type="molecule type" value="Genomic_DNA"/>
</dbReference>
<evidence type="ECO:0000256" key="4">
    <source>
        <dbReference type="SAM" id="MobiDB-lite"/>
    </source>
</evidence>
<dbReference type="SMART" id="SM00421">
    <property type="entry name" value="HTH_LUXR"/>
    <property type="match status" value="1"/>
</dbReference>
<reference evidence="6 7" key="1">
    <citation type="submission" date="2019-02" db="EMBL/GenBank/DDBJ databases">
        <title>Deep-cultivation of Planctomycetes and their phenomic and genomic characterization uncovers novel biology.</title>
        <authorList>
            <person name="Wiegand S."/>
            <person name="Jogler M."/>
            <person name="Boedeker C."/>
            <person name="Pinto D."/>
            <person name="Vollmers J."/>
            <person name="Rivas-Marin E."/>
            <person name="Kohn T."/>
            <person name="Peeters S.H."/>
            <person name="Heuer A."/>
            <person name="Rast P."/>
            <person name="Oberbeckmann S."/>
            <person name="Bunk B."/>
            <person name="Jeske O."/>
            <person name="Meyerdierks A."/>
            <person name="Storesund J.E."/>
            <person name="Kallscheuer N."/>
            <person name="Luecker S."/>
            <person name="Lage O.M."/>
            <person name="Pohl T."/>
            <person name="Merkel B.J."/>
            <person name="Hornburger P."/>
            <person name="Mueller R.-W."/>
            <person name="Bruemmer F."/>
            <person name="Labrenz M."/>
            <person name="Spormann A.M."/>
            <person name="Op den Camp H."/>
            <person name="Overmann J."/>
            <person name="Amann R."/>
            <person name="Jetten M.S.M."/>
            <person name="Mascher T."/>
            <person name="Medema M.H."/>
            <person name="Devos D.P."/>
            <person name="Kaster A.-K."/>
            <person name="Ovreas L."/>
            <person name="Rohde M."/>
            <person name="Galperin M.Y."/>
            <person name="Jogler C."/>
        </authorList>
    </citation>
    <scope>NUCLEOTIDE SEQUENCE [LARGE SCALE GENOMIC DNA]</scope>
    <source>
        <strain evidence="6 7">Pan265</strain>
    </source>
</reference>
<dbReference type="AlphaFoldDB" id="A0A518BXW1"/>
<dbReference type="Pfam" id="PF00196">
    <property type="entry name" value="GerE"/>
    <property type="match status" value="1"/>
</dbReference>
<dbReference type="InterPro" id="IPR000792">
    <property type="entry name" value="Tscrpt_reg_LuxR_C"/>
</dbReference>
<dbReference type="Gene3D" id="1.10.10.10">
    <property type="entry name" value="Winged helix-like DNA-binding domain superfamily/Winged helix DNA-binding domain"/>
    <property type="match status" value="1"/>
</dbReference>
<dbReference type="Proteomes" id="UP000320386">
    <property type="component" value="Chromosome"/>
</dbReference>
<proteinExistence type="predicted"/>
<dbReference type="PANTHER" id="PTHR44688:SF16">
    <property type="entry name" value="DNA-BINDING TRANSCRIPTIONAL ACTIVATOR DEVR_DOSR"/>
    <property type="match status" value="1"/>
</dbReference>
<protein>
    <submittedName>
        <fullName evidence="6">Transcriptional regulator MalT</fullName>
    </submittedName>
</protein>
<dbReference type="PANTHER" id="PTHR44688">
    <property type="entry name" value="DNA-BINDING TRANSCRIPTIONAL ACTIVATOR DEVR_DOSR"/>
    <property type="match status" value="1"/>
</dbReference>
<feature type="compositionally biased region" description="Basic and acidic residues" evidence="4">
    <location>
        <begin position="1"/>
        <end position="24"/>
    </location>
</feature>
<dbReference type="KEGG" id="mcad:Pan265_16640"/>
<feature type="region of interest" description="Disordered" evidence="4">
    <location>
        <begin position="278"/>
        <end position="297"/>
    </location>
</feature>
<keyword evidence="1" id="KW-0805">Transcription regulation</keyword>
<evidence type="ECO:0000313" key="6">
    <source>
        <dbReference type="EMBL" id="QDU71811.1"/>
    </source>
</evidence>
<dbReference type="PROSITE" id="PS50043">
    <property type="entry name" value="HTH_LUXR_2"/>
    <property type="match status" value="1"/>
</dbReference>